<accession>A0A410FSP1</accession>
<proteinExistence type="predicted"/>
<dbReference type="KEGG" id="bih:BIP78_0170"/>
<dbReference type="Pfam" id="PF04465">
    <property type="entry name" value="DUF499"/>
    <property type="match status" value="1"/>
</dbReference>
<evidence type="ECO:0000313" key="3">
    <source>
        <dbReference type="EMBL" id="QAA75938.1"/>
    </source>
</evidence>
<protein>
    <recommendedName>
        <fullName evidence="2">Swt1-like HEPN domain-containing protein</fullName>
    </recommendedName>
</protein>
<dbReference type="InterPro" id="IPR041650">
    <property type="entry name" value="HEPN_Swt1"/>
</dbReference>
<reference evidence="4" key="1">
    <citation type="submission" date="2018-12" db="EMBL/GenBank/DDBJ databases">
        <title>Complete genome sequence of an uncultured bacterium of the candidate phylum Bipolaricaulota.</title>
        <authorList>
            <person name="Kadnikov V.V."/>
            <person name="Mardanov A.V."/>
            <person name="Beletsky A.V."/>
            <person name="Frank Y.A."/>
            <person name="Karnachuk O.V."/>
            <person name="Ravin N.V."/>
        </authorList>
    </citation>
    <scope>NUCLEOTIDE SEQUENCE [LARGE SCALE GENOMIC DNA]</scope>
</reference>
<dbReference type="Proteomes" id="UP000287233">
    <property type="component" value="Chromosome"/>
</dbReference>
<gene>
    <name evidence="3" type="ORF">BIP78_0170</name>
</gene>
<feature type="domain" description="Swt1-like HEPN" evidence="2">
    <location>
        <begin position="11"/>
        <end position="123"/>
    </location>
</feature>
<dbReference type="AlphaFoldDB" id="A0A410FSP1"/>
<evidence type="ECO:0000313" key="4">
    <source>
        <dbReference type="Proteomes" id="UP000287233"/>
    </source>
</evidence>
<sequence length="1113" mass="123409">MAITNHERVGRALELLKKGLAPFIEREIRTISEEEAKRLVEKLSADERLATGKPLAEWDAAALLKLMWEGWNAAFKKTLGYAERSIVSELREVRKRWAHQETFSGDDAYRALDSVERLLTAVSAPEAAEVAKMKRQLLRQQFDEEVRGERRRVGGSLVEAVATGALTPWRDIISPHPDVASGRYQEAEFAADLWQVYLGEGSDEYRDPVAFFRRTYLTDSLRTLLVRAAERLAGTGGDPVVQLQTNFGGGKTHSLLALYHLFSGAAPNELPGVEELLAEAGVEKLPEVHRVVLVGNRLSPGNPTKKPDGTEVHTLWGELAWQLGHAKGGAKEARKAFDRIRADDERATNPGDRLRELLRDYGPCLILIDEWVAYARQLHDGADLPGGSFETQFTFAQALTESAKAVPQCLVVVSLPASEGASSPHAQAEDVEVGGLRGREALERLRNVIGRVESSWRPASAEESFEIVRRRLFDSLADPAAFKARDVTARAFAELYRRNRGDFPSECGEADYERRIKAAYPIHPEIFDRLYTDWSTLLKFQRTRGVLRLMAAVIHCLWERGDKSPLILPSTIPLDEPRVQFELTRYLPDNWAPVIEKDVDGPNSLPVRLDGEASNLGKYAASRRVARTIFLGSAPIQKAAHQGIEDRRVHLGCVMPGEPVAVFGDALRRLAGDATYLYQDGNRYWYTTQPTVAKLADDRAEQLLREPEKVAKEIENRVRREVRQAGDFARVHPFPQSSADIPDDPDARLVVLGISSPHAKGEESPALAAARQILETRGNAPRIYRNALVFLAPDRSQLQDLDAAVRRYLAWDSILRDKDALDLSPFQVRNAEERRRGEEATVDARLPEVYRWALVPVQGSPEEPVTWTEIPLQGSEGLAVRVGRKLARQELLLTSLGGVRLRMALDRVPLWRGDHVEVRQLVEDFARYVYLPRLKSPAVLAAAVSDGVGQLTWENDGFAYAAAYDEGAGRYQGLKAGTQVRVTEDDQGLVVKPDVARRQLAAEGMQTVTTPTGPAKGGGRQPEGPGRAPEEKKPRRPKRFHGSVVLNTTRAGRDASQVAEEIVAHLVGLPGAEVTVTLEIEAVIPDGAPENVVRTVTENAVTLKFRSAGFEEE</sequence>
<name>A0A410FSP1_BIPS1</name>
<dbReference type="EMBL" id="CP034928">
    <property type="protein sequence ID" value="QAA75938.1"/>
    <property type="molecule type" value="Genomic_DNA"/>
</dbReference>
<dbReference type="Pfam" id="PF18731">
    <property type="entry name" value="HEPN_Swt1"/>
    <property type="match status" value="1"/>
</dbReference>
<dbReference type="InterPro" id="IPR007555">
    <property type="entry name" value="DUF499"/>
</dbReference>
<organism evidence="3 4">
    <name type="scientific">Bipolaricaulis sibiricus</name>
    <dbReference type="NCBI Taxonomy" id="2501609"/>
    <lineage>
        <taxon>Bacteria</taxon>
        <taxon>Candidatus Bipolaricaulota</taxon>
        <taxon>Candidatus Bipolaricaulia</taxon>
        <taxon>Candidatus Bipolaricaulales</taxon>
        <taxon>Candidatus Bipolaricaulaceae</taxon>
        <taxon>Candidatus Bipolaricaulis</taxon>
    </lineage>
</organism>
<evidence type="ECO:0000259" key="2">
    <source>
        <dbReference type="Pfam" id="PF18731"/>
    </source>
</evidence>
<evidence type="ECO:0000256" key="1">
    <source>
        <dbReference type="SAM" id="MobiDB-lite"/>
    </source>
</evidence>
<feature type="region of interest" description="Disordered" evidence="1">
    <location>
        <begin position="1002"/>
        <end position="1040"/>
    </location>
</feature>